<organism evidence="1">
    <name type="scientific">Timema californicum</name>
    <name type="common">California timema</name>
    <name type="synonym">Walking stick</name>
    <dbReference type="NCBI Taxonomy" id="61474"/>
    <lineage>
        <taxon>Eukaryota</taxon>
        <taxon>Metazoa</taxon>
        <taxon>Ecdysozoa</taxon>
        <taxon>Arthropoda</taxon>
        <taxon>Hexapoda</taxon>
        <taxon>Insecta</taxon>
        <taxon>Pterygota</taxon>
        <taxon>Neoptera</taxon>
        <taxon>Polyneoptera</taxon>
        <taxon>Phasmatodea</taxon>
        <taxon>Timematodea</taxon>
        <taxon>Timematoidea</taxon>
        <taxon>Timematidae</taxon>
        <taxon>Timema</taxon>
    </lineage>
</organism>
<proteinExistence type="predicted"/>
<name>A0A7R9IWM0_TIMCA</name>
<protein>
    <submittedName>
        <fullName evidence="1">(California timema) hypothetical protein</fullName>
    </submittedName>
</protein>
<dbReference type="AlphaFoldDB" id="A0A7R9IWM0"/>
<dbReference type="EMBL" id="OE179230">
    <property type="protein sequence ID" value="CAD7568108.1"/>
    <property type="molecule type" value="Genomic_DNA"/>
</dbReference>
<accession>A0A7R9IWM0</accession>
<reference evidence="1" key="1">
    <citation type="submission" date="2020-11" db="EMBL/GenBank/DDBJ databases">
        <authorList>
            <person name="Tran Van P."/>
        </authorList>
    </citation>
    <scope>NUCLEOTIDE SEQUENCE</scope>
</reference>
<sequence>MGLTRYSHSMLDCRWLGDRGLNLDRMCPPASGDMTLPVSSYEELLARVRSLTDETIQLQRELTTPLLNTTSTTLDYNENERVLTSCDVTTTCDNKRGVSLAGWTTPTGRQTPPPAASWSNIHIHIFYGRMVYCAILVLD</sequence>
<evidence type="ECO:0000313" key="1">
    <source>
        <dbReference type="EMBL" id="CAD7568108.1"/>
    </source>
</evidence>
<gene>
    <name evidence="1" type="ORF">TCMB3V08_LOCUS882</name>
</gene>